<feature type="domain" description="DNA/pantothenate metabolism flavoprotein C-terminal" evidence="6">
    <location>
        <begin position="210"/>
        <end position="416"/>
    </location>
</feature>
<dbReference type="GO" id="GO:0071513">
    <property type="term" value="C:phosphopantothenoylcysteine decarboxylase complex"/>
    <property type="evidence" value="ECO:0007669"/>
    <property type="project" value="TreeGrafter"/>
</dbReference>
<evidence type="ECO:0000256" key="1">
    <source>
        <dbReference type="ARBA" id="ARBA00022793"/>
    </source>
</evidence>
<comment type="caution">
    <text evidence="3">Lacks conserved residue(s) required for the propagation of feature annotation.</text>
</comment>
<dbReference type="EMBL" id="JRAA01000001">
    <property type="protein sequence ID" value="KHF26428.1"/>
    <property type="molecule type" value="Genomic_DNA"/>
</dbReference>
<comment type="function">
    <text evidence="3">Catalyzes two sequential steps in the biosynthesis of coenzyme A. In the first step cysteine is conjugated to 4'-phosphopantothenate to form 4-phosphopantothenoylcysteine. In the second step the latter compound is decarboxylated to form 4'-phosphopantotheine.</text>
</comment>
<evidence type="ECO:0000256" key="3">
    <source>
        <dbReference type="HAMAP-Rule" id="MF_02225"/>
    </source>
</evidence>
<evidence type="ECO:0000313" key="8">
    <source>
        <dbReference type="Proteomes" id="UP000030856"/>
    </source>
</evidence>
<dbReference type="Proteomes" id="UP000030856">
    <property type="component" value="Unassembled WGS sequence"/>
</dbReference>
<dbReference type="GO" id="GO:0010181">
    <property type="term" value="F:FMN binding"/>
    <property type="evidence" value="ECO:0007669"/>
    <property type="project" value="UniProtKB-UniRule"/>
</dbReference>
<gene>
    <name evidence="3" type="primary">coaBC</name>
    <name evidence="7" type="ORF">JV46_16860</name>
</gene>
<dbReference type="SUPFAM" id="SSF52507">
    <property type="entry name" value="Homo-oligomeric flavin-containing Cys decarboxylases, HFCD"/>
    <property type="match status" value="1"/>
</dbReference>
<dbReference type="SUPFAM" id="SSF102645">
    <property type="entry name" value="CoaB-like"/>
    <property type="match status" value="1"/>
</dbReference>
<sequence>MLTTAADFYLIIYLRRRALTGTVALSLLGRHILLGVSGGIAAYKSAELARLLVKAGAEVRVVMTTAATEFVGPMTFQALTGHTVRSGLFDEEHEAAMGHIELARWADLVVIAPATADLMARLAHGKAEDLLTTLVLATPAAVAIAPAMNQQMWADTATQANLERLDEREYLIWGPAAGEQACGDVGMGRMIEPAEIAEKIDASFPGGRLDGISAMVTAGPTYEAIDPVRFIGNRSSGKMGFAVARALVEQGAEVTLVAGPVKLEAPKGVRRIDVESAAEMHAAVMDSIAGQALFVASAAVADYRPADVADGKIKKSAQSMTLELVRNPDILADVAALPEPPFCVGFAAETHDVVGHAEEKRTRKNLDMIAANHVGGETGGFDAADNALTVLWKNGSIELPMMDKQRLAHRLVELICDQFKKPEGDD</sequence>
<organism evidence="7 8">
    <name type="scientific">Solemya velum gill symbiont</name>
    <dbReference type="NCBI Taxonomy" id="2340"/>
    <lineage>
        <taxon>Bacteria</taxon>
        <taxon>Pseudomonadati</taxon>
        <taxon>Pseudomonadota</taxon>
        <taxon>Gammaproteobacteria</taxon>
        <taxon>sulfur-oxidizing symbionts</taxon>
    </lineage>
</organism>
<dbReference type="Gene3D" id="3.40.50.1950">
    <property type="entry name" value="Flavin prenyltransferase-like"/>
    <property type="match status" value="1"/>
</dbReference>
<comment type="catalytic activity">
    <reaction evidence="3 4">
        <text>(R)-4'-phosphopantothenate + L-cysteine + CTP = N-[(R)-4-phosphopantothenoyl]-L-cysteine + CMP + diphosphate + H(+)</text>
        <dbReference type="Rhea" id="RHEA:19397"/>
        <dbReference type="ChEBI" id="CHEBI:10986"/>
        <dbReference type="ChEBI" id="CHEBI:15378"/>
        <dbReference type="ChEBI" id="CHEBI:33019"/>
        <dbReference type="ChEBI" id="CHEBI:35235"/>
        <dbReference type="ChEBI" id="CHEBI:37563"/>
        <dbReference type="ChEBI" id="CHEBI:59458"/>
        <dbReference type="ChEBI" id="CHEBI:60377"/>
        <dbReference type="EC" id="6.3.2.5"/>
    </reaction>
</comment>
<reference evidence="7 8" key="1">
    <citation type="journal article" date="2014" name="BMC Genomics">
        <title>The genome of the intracellular bacterium of the coastal bivalve, Solemya velum: a blueprint for thriving in and out of symbiosis.</title>
        <authorList>
            <person name="Dmytrenko O."/>
            <person name="Russell S.L."/>
            <person name="Loo W.T."/>
            <person name="Fontanez K.M."/>
            <person name="Liao L."/>
            <person name="Roeselers G."/>
            <person name="Sharma R."/>
            <person name="Stewart F.J."/>
            <person name="Newton I.L."/>
            <person name="Woyke T."/>
            <person name="Wu D."/>
            <person name="Lang J.M."/>
            <person name="Eisen J.A."/>
            <person name="Cavanaugh C.M."/>
        </authorList>
    </citation>
    <scope>NUCLEOTIDE SEQUENCE [LARGE SCALE GENOMIC DNA]</scope>
    <source>
        <strain evidence="7 8">WH</strain>
    </source>
</reference>
<feature type="binding site" evidence="3">
    <location>
        <position position="346"/>
    </location>
    <ligand>
        <name>CTP</name>
        <dbReference type="ChEBI" id="CHEBI:37563"/>
    </ligand>
</feature>
<evidence type="ECO:0000259" key="6">
    <source>
        <dbReference type="Pfam" id="PF04127"/>
    </source>
</evidence>
<feature type="active site" description="Proton donor" evidence="3">
    <location>
        <position position="182"/>
    </location>
</feature>
<feature type="region of interest" description="Phosphopantothenate--cysteine ligase" evidence="3">
    <location>
        <begin position="214"/>
        <end position="426"/>
    </location>
</feature>
<keyword evidence="3 4" id="KW-0285">Flavoprotein</keyword>
<dbReference type="InterPro" id="IPR035929">
    <property type="entry name" value="CoaB-like_sf"/>
</dbReference>
<evidence type="ECO:0000259" key="5">
    <source>
        <dbReference type="Pfam" id="PF02441"/>
    </source>
</evidence>
<dbReference type="GO" id="GO:0004633">
    <property type="term" value="F:phosphopantothenoylcysteine decarboxylase activity"/>
    <property type="evidence" value="ECO:0007669"/>
    <property type="project" value="UniProtKB-UniRule"/>
</dbReference>
<feature type="region of interest" description="Phosphopantothenoylcysteine decarboxylase" evidence="3">
    <location>
        <begin position="1"/>
        <end position="213"/>
    </location>
</feature>
<comment type="similarity">
    <text evidence="3 4">In the C-terminal section; belongs to the PPC synthetase family.</text>
</comment>
<comment type="cofactor">
    <cofactor evidence="3">
        <name>Mg(2+)</name>
        <dbReference type="ChEBI" id="CHEBI:18420"/>
    </cofactor>
</comment>
<evidence type="ECO:0000256" key="2">
    <source>
        <dbReference type="ARBA" id="ARBA00023239"/>
    </source>
</evidence>
<accession>A0A0B0H8D8</accession>
<dbReference type="InterPro" id="IPR003382">
    <property type="entry name" value="Flavoprotein"/>
</dbReference>
<keyword evidence="1 3" id="KW-0210">Decarboxylase</keyword>
<dbReference type="STRING" id="2340.JV46_16860"/>
<dbReference type="GO" id="GO:0015941">
    <property type="term" value="P:pantothenate catabolic process"/>
    <property type="evidence" value="ECO:0007669"/>
    <property type="project" value="InterPro"/>
</dbReference>
<feature type="binding site" evidence="3">
    <location>
        <begin position="328"/>
        <end position="331"/>
    </location>
    <ligand>
        <name>CTP</name>
        <dbReference type="ChEBI" id="CHEBI:37563"/>
    </ligand>
</feature>
<dbReference type="PANTHER" id="PTHR14359">
    <property type="entry name" value="HOMO-OLIGOMERIC FLAVIN CONTAINING CYS DECARBOXYLASE FAMILY"/>
    <property type="match status" value="1"/>
</dbReference>
<comment type="catalytic activity">
    <reaction evidence="3 4">
        <text>N-[(R)-4-phosphopantothenoyl]-L-cysteine + H(+) = (R)-4'-phosphopantetheine + CO2</text>
        <dbReference type="Rhea" id="RHEA:16793"/>
        <dbReference type="ChEBI" id="CHEBI:15378"/>
        <dbReference type="ChEBI" id="CHEBI:16526"/>
        <dbReference type="ChEBI" id="CHEBI:59458"/>
        <dbReference type="ChEBI" id="CHEBI:61723"/>
        <dbReference type="EC" id="4.1.1.36"/>
    </reaction>
</comment>
<keyword evidence="3" id="KW-0511">Multifunctional enzyme</keyword>
<keyword evidence="2 3" id="KW-0456">Lyase</keyword>
<proteinExistence type="inferred from homology"/>
<dbReference type="InterPro" id="IPR036551">
    <property type="entry name" value="Flavin_trans-like"/>
</dbReference>
<dbReference type="UniPathway" id="UPA00241">
    <property type="reaction ID" value="UER00353"/>
</dbReference>
<evidence type="ECO:0000313" key="7">
    <source>
        <dbReference type="EMBL" id="KHF26428.1"/>
    </source>
</evidence>
<feature type="binding site" evidence="3">
    <location>
        <position position="364"/>
    </location>
    <ligand>
        <name>CTP</name>
        <dbReference type="ChEBI" id="CHEBI:37563"/>
    </ligand>
</feature>
<feature type="binding site" evidence="3">
    <location>
        <position position="302"/>
    </location>
    <ligand>
        <name>CTP</name>
        <dbReference type="ChEBI" id="CHEBI:37563"/>
    </ligand>
</feature>
<comment type="similarity">
    <text evidence="3 4">In the N-terminal section; belongs to the HFCD (homo-oligomeric flavin containing Cys decarboxylase) superfamily.</text>
</comment>
<dbReference type="InterPro" id="IPR005252">
    <property type="entry name" value="CoaBC"/>
</dbReference>
<dbReference type="Gene3D" id="3.40.50.10300">
    <property type="entry name" value="CoaB-like"/>
    <property type="match status" value="1"/>
</dbReference>
<dbReference type="GO" id="GO:0004632">
    <property type="term" value="F:phosphopantothenate--cysteine ligase activity"/>
    <property type="evidence" value="ECO:0007669"/>
    <property type="project" value="UniProtKB-UniRule"/>
</dbReference>
<dbReference type="GO" id="GO:0015937">
    <property type="term" value="P:coenzyme A biosynthetic process"/>
    <property type="evidence" value="ECO:0007669"/>
    <property type="project" value="UniProtKB-UniRule"/>
</dbReference>
<dbReference type="NCBIfam" id="TIGR00521">
    <property type="entry name" value="coaBC_dfp"/>
    <property type="match status" value="1"/>
</dbReference>
<dbReference type="GO" id="GO:0046872">
    <property type="term" value="F:metal ion binding"/>
    <property type="evidence" value="ECO:0007669"/>
    <property type="project" value="UniProtKB-KW"/>
</dbReference>
<feature type="binding site" evidence="3">
    <location>
        <position position="360"/>
    </location>
    <ligand>
        <name>CTP</name>
        <dbReference type="ChEBI" id="CHEBI:37563"/>
    </ligand>
</feature>
<comment type="caution">
    <text evidence="7">The sequence shown here is derived from an EMBL/GenBank/DDBJ whole genome shotgun (WGS) entry which is preliminary data.</text>
</comment>
<evidence type="ECO:0000256" key="4">
    <source>
        <dbReference type="RuleBase" id="RU364078"/>
    </source>
</evidence>
<keyword evidence="3 4" id="KW-0288">FMN</keyword>
<dbReference type="Pfam" id="PF02441">
    <property type="entry name" value="Flavoprotein"/>
    <property type="match status" value="1"/>
</dbReference>
<name>A0A0B0H8D8_SOVGS</name>
<comment type="cofactor">
    <cofactor evidence="3">
        <name>FMN</name>
        <dbReference type="ChEBI" id="CHEBI:58210"/>
    </cofactor>
    <text evidence="3">Binds 1 FMN per subunit.</text>
</comment>
<dbReference type="AlphaFoldDB" id="A0A0B0H8D8"/>
<comment type="function">
    <text evidence="4">Catalyzes two steps in the biosynthesis of coenzyme A. In the first step cysteine is conjugated to 4'-phosphopantothenate to form 4-phosphopantothenoylcysteine, in the latter compound is decarboxylated to form 4'-phosphopantotheine.</text>
</comment>
<feature type="domain" description="Flavoprotein" evidence="5">
    <location>
        <begin position="31"/>
        <end position="202"/>
    </location>
</feature>
<dbReference type="Pfam" id="PF04127">
    <property type="entry name" value="DFP"/>
    <property type="match status" value="1"/>
</dbReference>
<dbReference type="eggNOG" id="COG0452">
    <property type="taxonomic scope" value="Bacteria"/>
</dbReference>
<dbReference type="EC" id="6.3.2.5" evidence="3"/>
<dbReference type="InterPro" id="IPR007085">
    <property type="entry name" value="DNA/pantothenate-metab_flavo_C"/>
</dbReference>
<dbReference type="EC" id="4.1.1.36" evidence="3"/>
<dbReference type="PATRIC" id="fig|2340.3.peg.939"/>
<dbReference type="PANTHER" id="PTHR14359:SF6">
    <property type="entry name" value="PHOSPHOPANTOTHENOYLCYSTEINE DECARBOXYLASE"/>
    <property type="match status" value="1"/>
</dbReference>
<comment type="pathway">
    <text evidence="3 4">Cofactor biosynthesis; coenzyme A biosynthesis; CoA from (R)-pantothenate: step 2/5.</text>
</comment>
<comment type="pathway">
    <text evidence="3 4">Cofactor biosynthesis; coenzyme A biosynthesis; CoA from (R)-pantothenate: step 3/5.</text>
</comment>
<keyword evidence="3" id="KW-0460">Magnesium</keyword>
<dbReference type="HAMAP" id="MF_02225">
    <property type="entry name" value="CoaBC"/>
    <property type="match status" value="1"/>
</dbReference>
<protein>
    <recommendedName>
        <fullName evidence="3">Coenzyme A biosynthesis bifunctional protein CoaBC</fullName>
    </recommendedName>
    <alternativeName>
        <fullName evidence="3">DNA/pantothenate metabolism flavoprotein</fullName>
    </alternativeName>
    <alternativeName>
        <fullName evidence="3">Phosphopantothenoylcysteine synthetase/decarboxylase</fullName>
        <shortName evidence="3">PPCS-PPCDC</shortName>
    </alternativeName>
    <domain>
        <recommendedName>
            <fullName evidence="3">Phosphopantothenoylcysteine decarboxylase</fullName>
            <shortName evidence="3">PPC decarboxylase</shortName>
            <shortName evidence="3">PPC-DC</shortName>
            <ecNumber evidence="3">4.1.1.36</ecNumber>
        </recommendedName>
        <alternativeName>
            <fullName evidence="3">CoaC</fullName>
        </alternativeName>
    </domain>
    <domain>
        <recommendedName>
            <fullName evidence="3">Phosphopantothenate--cysteine ligase</fullName>
            <ecNumber evidence="3">6.3.2.5</ecNumber>
        </recommendedName>
        <alternativeName>
            <fullName evidence="3">CoaB</fullName>
        </alternativeName>
        <alternativeName>
            <fullName evidence="3">Phosphopantothenoylcysteine synthetase</fullName>
            <shortName evidence="3">PPC synthetase</shortName>
            <shortName evidence="3">PPC-S</shortName>
        </alternativeName>
    </domain>
</protein>
<keyword evidence="3" id="KW-0479">Metal-binding</keyword>
<feature type="binding site" evidence="3">
    <location>
        <position position="312"/>
    </location>
    <ligand>
        <name>CTP</name>
        <dbReference type="ChEBI" id="CHEBI:37563"/>
    </ligand>
</feature>
<keyword evidence="3 4" id="KW-0436">Ligase</keyword>
<keyword evidence="8" id="KW-1185">Reference proteome</keyword>